<dbReference type="Pfam" id="PF01733">
    <property type="entry name" value="Nucleoside_tran"/>
    <property type="match status" value="2"/>
</dbReference>
<feature type="transmembrane region" description="Helical" evidence="7">
    <location>
        <begin position="145"/>
        <end position="165"/>
    </location>
</feature>
<name>A0A2U1IYF6_SMIAN</name>
<reference evidence="8 9" key="1">
    <citation type="journal article" date="2018" name="MBio">
        <title>Comparative Genomics Reveals the Core Gene Toolbox for the Fungus-Insect Symbiosis.</title>
        <authorList>
            <person name="Wang Y."/>
            <person name="Stata M."/>
            <person name="Wang W."/>
            <person name="Stajich J.E."/>
            <person name="White M.M."/>
            <person name="Moncalvo J.M."/>
        </authorList>
    </citation>
    <scope>NUCLEOTIDE SEQUENCE [LARGE SCALE GENOMIC DNA]</scope>
    <source>
        <strain evidence="8 9">AUS-126-30</strain>
    </source>
</reference>
<dbReference type="PIRSF" id="PIRSF016379">
    <property type="entry name" value="ENT"/>
    <property type="match status" value="1"/>
</dbReference>
<dbReference type="PANTHER" id="PTHR10332:SF88">
    <property type="entry name" value="EQUILIBRATIVE NUCLEOSIDE TRANSPORTER 1, ISOFORM A"/>
    <property type="match status" value="1"/>
</dbReference>
<proteinExistence type="inferred from homology"/>
<protein>
    <recommendedName>
        <fullName evidence="10">Nucleoside transporter</fullName>
    </recommendedName>
</protein>
<comment type="caution">
    <text evidence="8">The sequence shown here is derived from an EMBL/GenBank/DDBJ whole genome shotgun (WGS) entry which is preliminary data.</text>
</comment>
<feature type="transmembrane region" description="Helical" evidence="7">
    <location>
        <begin position="48"/>
        <end position="78"/>
    </location>
</feature>
<evidence type="ECO:0000256" key="1">
    <source>
        <dbReference type="ARBA" id="ARBA00004141"/>
    </source>
</evidence>
<evidence type="ECO:0000313" key="8">
    <source>
        <dbReference type="EMBL" id="PVZ97838.1"/>
    </source>
</evidence>
<feature type="transmembrane region" description="Helical" evidence="7">
    <location>
        <begin position="400"/>
        <end position="423"/>
    </location>
</feature>
<dbReference type="PRINTS" id="PR01130">
    <property type="entry name" value="DERENTRNSPRT"/>
</dbReference>
<evidence type="ECO:0000256" key="5">
    <source>
        <dbReference type="ARBA" id="ARBA00022989"/>
    </source>
</evidence>
<evidence type="ECO:0000256" key="4">
    <source>
        <dbReference type="ARBA" id="ARBA00022692"/>
    </source>
</evidence>
<feature type="transmembrane region" description="Helical" evidence="7">
    <location>
        <begin position="186"/>
        <end position="206"/>
    </location>
</feature>
<dbReference type="Proteomes" id="UP000245591">
    <property type="component" value="Unassembled WGS sequence"/>
</dbReference>
<feature type="transmembrane region" description="Helical" evidence="7">
    <location>
        <begin position="226"/>
        <end position="247"/>
    </location>
</feature>
<sequence length="504" mass="55405">MTKNSAASSLEITNLESSLLNDNSIRESQSTFVGQNQAAPRASDHSKFVYYTFALCGISSLLGWNVIITSFPFFAAVFKGSPYETSFRNHFSMVFTFVGLVSLLYSLATQKRGNNEKRIVVGFIVNAMVFVCFSIYPFIGPFKGTVGFGVAIFLVLITSCATGYLQTPMYALGSMMPQTYMQGMMSGQAIAGIVSSATQLIVGYITISSKPKDGESNNELTSGLKIRTSISFLLSAIVVAVTIVMFLSIKKYPIYKSCTNPPSSLPNEVSLDATPVIDNEQENSTDLTQSKSEIRVIYETFLEVKHYCNALFMCFCTTLAVFPSLTAGVISVGGKLGVSLLTEWHFVMFNIGDYIGRFFAHYVEGITDFVFKFGSILAKILVSVVSRNRTSPYYPTRERIYMWFLLIFSYARWLFLPIFFAANLACKPNPITSDPSSKNFKDAWFLICILLLGITNGFIASCIMMVGPKQSKNPPVAGTICGFFLTFGLAFGSIMSFIVVSGAC</sequence>
<feature type="transmembrane region" description="Helical" evidence="7">
    <location>
        <begin position="476"/>
        <end position="500"/>
    </location>
</feature>
<evidence type="ECO:0000256" key="3">
    <source>
        <dbReference type="ARBA" id="ARBA00022448"/>
    </source>
</evidence>
<feature type="transmembrane region" description="Helical" evidence="7">
    <location>
        <begin position="443"/>
        <end position="464"/>
    </location>
</feature>
<keyword evidence="4 7" id="KW-0812">Transmembrane</keyword>
<evidence type="ECO:0000313" key="9">
    <source>
        <dbReference type="Proteomes" id="UP000245591"/>
    </source>
</evidence>
<evidence type="ECO:0008006" key="10">
    <source>
        <dbReference type="Google" id="ProtNLM"/>
    </source>
</evidence>
<dbReference type="GO" id="GO:0005886">
    <property type="term" value="C:plasma membrane"/>
    <property type="evidence" value="ECO:0007669"/>
    <property type="project" value="TreeGrafter"/>
</dbReference>
<keyword evidence="6 7" id="KW-0472">Membrane</keyword>
<evidence type="ECO:0000256" key="7">
    <source>
        <dbReference type="SAM" id="Phobius"/>
    </source>
</evidence>
<keyword evidence="5 7" id="KW-1133">Transmembrane helix</keyword>
<comment type="subcellular location">
    <subcellularLocation>
        <location evidence="1">Membrane</location>
        <topology evidence="1">Multi-pass membrane protein</topology>
    </subcellularLocation>
</comment>
<evidence type="ECO:0000256" key="6">
    <source>
        <dbReference type="ARBA" id="ARBA00023136"/>
    </source>
</evidence>
<feature type="transmembrane region" description="Helical" evidence="7">
    <location>
        <begin position="119"/>
        <end position="139"/>
    </location>
</feature>
<comment type="similarity">
    <text evidence="2">Belongs to the SLC29A/ENT transporter (TC 2.A.57) family.</text>
</comment>
<dbReference type="SUPFAM" id="SSF103473">
    <property type="entry name" value="MFS general substrate transporter"/>
    <property type="match status" value="1"/>
</dbReference>
<accession>A0A2U1IYF6</accession>
<evidence type="ECO:0000256" key="2">
    <source>
        <dbReference type="ARBA" id="ARBA00007965"/>
    </source>
</evidence>
<dbReference type="AlphaFoldDB" id="A0A2U1IYF6"/>
<dbReference type="PANTHER" id="PTHR10332">
    <property type="entry name" value="EQUILIBRATIVE NUCLEOSIDE TRANSPORTER"/>
    <property type="match status" value="1"/>
</dbReference>
<organism evidence="8 9">
    <name type="scientific">Smittium angustum</name>
    <dbReference type="NCBI Taxonomy" id="133377"/>
    <lineage>
        <taxon>Eukaryota</taxon>
        <taxon>Fungi</taxon>
        <taxon>Fungi incertae sedis</taxon>
        <taxon>Zoopagomycota</taxon>
        <taxon>Kickxellomycotina</taxon>
        <taxon>Harpellomycetes</taxon>
        <taxon>Harpellales</taxon>
        <taxon>Legeriomycetaceae</taxon>
        <taxon>Smittium</taxon>
    </lineage>
</organism>
<gene>
    <name evidence="8" type="ORF">BB558_006193</name>
</gene>
<dbReference type="GO" id="GO:0005337">
    <property type="term" value="F:nucleoside transmembrane transporter activity"/>
    <property type="evidence" value="ECO:0007669"/>
    <property type="project" value="InterPro"/>
</dbReference>
<feature type="transmembrane region" description="Helical" evidence="7">
    <location>
        <begin position="310"/>
        <end position="332"/>
    </location>
</feature>
<dbReference type="InterPro" id="IPR002259">
    <property type="entry name" value="Eqnu_transpt"/>
</dbReference>
<dbReference type="InterPro" id="IPR036259">
    <property type="entry name" value="MFS_trans_sf"/>
</dbReference>
<dbReference type="EMBL" id="MBFU01000721">
    <property type="protein sequence ID" value="PVZ97838.1"/>
    <property type="molecule type" value="Genomic_DNA"/>
</dbReference>
<keyword evidence="9" id="KW-1185">Reference proteome</keyword>
<keyword evidence="3" id="KW-0813">Transport</keyword>
<feature type="transmembrane region" description="Helical" evidence="7">
    <location>
        <begin position="90"/>
        <end position="107"/>
    </location>
</feature>